<dbReference type="EMBL" id="LKCM01000129">
    <property type="protein sequence ID" value="KPQ43748.1"/>
    <property type="molecule type" value="Genomic_DNA"/>
</dbReference>
<dbReference type="InterPro" id="IPR000209">
    <property type="entry name" value="Peptidase_S8/S53_dom"/>
</dbReference>
<dbReference type="Gene3D" id="3.40.50.200">
    <property type="entry name" value="Peptidase S8/S53 domain"/>
    <property type="match status" value="1"/>
</dbReference>
<feature type="active site" description="Charge relay system" evidence="6 7">
    <location>
        <position position="487"/>
    </location>
</feature>
<keyword evidence="3" id="KW-0732">Signal</keyword>
<dbReference type="GO" id="GO:0006508">
    <property type="term" value="P:proteolysis"/>
    <property type="evidence" value="ECO:0007669"/>
    <property type="project" value="UniProtKB-KW"/>
</dbReference>
<dbReference type="SMART" id="SM00710">
    <property type="entry name" value="PbH1"/>
    <property type="match status" value="9"/>
</dbReference>
<dbReference type="GO" id="GO:0004252">
    <property type="term" value="F:serine-type endopeptidase activity"/>
    <property type="evidence" value="ECO:0007669"/>
    <property type="project" value="UniProtKB-UniRule"/>
</dbReference>
<evidence type="ECO:0000256" key="1">
    <source>
        <dbReference type="ARBA" id="ARBA00011073"/>
    </source>
</evidence>
<feature type="domain" description="Carbohydrate-binding/sugar hydrolysis" evidence="9">
    <location>
        <begin position="576"/>
        <end position="705"/>
    </location>
</feature>
<dbReference type="InterPro" id="IPR011050">
    <property type="entry name" value="Pectin_lyase_fold/virulence"/>
</dbReference>
<dbReference type="PRINTS" id="PR00723">
    <property type="entry name" value="SUBTILISIN"/>
</dbReference>
<dbReference type="InterPro" id="IPR012334">
    <property type="entry name" value="Pectin_lyas_fold"/>
</dbReference>
<gene>
    <name evidence="10" type="ORF">MPEBLZ_01689</name>
</gene>
<dbReference type="SUPFAM" id="SSF52743">
    <property type="entry name" value="Subtilisin-like"/>
    <property type="match status" value="1"/>
</dbReference>
<dbReference type="Pfam" id="PF10342">
    <property type="entry name" value="Kre9_KNH"/>
    <property type="match status" value="2"/>
</dbReference>
<dbReference type="InterPro" id="IPR023827">
    <property type="entry name" value="Peptidase_S8_Asp-AS"/>
</dbReference>
<evidence type="ECO:0000256" key="4">
    <source>
        <dbReference type="ARBA" id="ARBA00022801"/>
    </source>
</evidence>
<dbReference type="Proteomes" id="UP000050360">
    <property type="component" value="Unassembled WGS sequence"/>
</dbReference>
<dbReference type="Pfam" id="PF05048">
    <property type="entry name" value="NosD"/>
    <property type="match status" value="2"/>
</dbReference>
<dbReference type="InterPro" id="IPR015500">
    <property type="entry name" value="Peptidase_S8_subtilisin-rel"/>
</dbReference>
<dbReference type="InterPro" id="IPR022398">
    <property type="entry name" value="Peptidase_S8_His-AS"/>
</dbReference>
<evidence type="ECO:0000256" key="8">
    <source>
        <dbReference type="RuleBase" id="RU003355"/>
    </source>
</evidence>
<dbReference type="InterPro" id="IPR023828">
    <property type="entry name" value="Peptidase_S8_Ser-AS"/>
</dbReference>
<dbReference type="InterPro" id="IPR034204">
    <property type="entry name" value="PfSUB1-like_cat_dom"/>
</dbReference>
<dbReference type="Pfam" id="PF00082">
    <property type="entry name" value="Peptidase_S8"/>
    <property type="match status" value="1"/>
</dbReference>
<dbReference type="InterPro" id="IPR036852">
    <property type="entry name" value="Peptidase_S8/S53_dom_sf"/>
</dbReference>
<evidence type="ECO:0000256" key="7">
    <source>
        <dbReference type="PROSITE-ProRule" id="PRU01240"/>
    </source>
</evidence>
<dbReference type="InterPro" id="IPR006633">
    <property type="entry name" value="Carb-bd_sugar_hydrolysis-dom"/>
</dbReference>
<dbReference type="InterPro" id="IPR018466">
    <property type="entry name" value="Kre9/Knh1-like_N"/>
</dbReference>
<dbReference type="PATRIC" id="fig|1719120.3.peg.1847"/>
<evidence type="ECO:0000256" key="2">
    <source>
        <dbReference type="ARBA" id="ARBA00022670"/>
    </source>
</evidence>
<proteinExistence type="inferred from homology"/>
<keyword evidence="2 7" id="KW-0645">Protease</keyword>
<evidence type="ECO:0000313" key="10">
    <source>
        <dbReference type="EMBL" id="KPQ43748.1"/>
    </source>
</evidence>
<reference evidence="10 11" key="1">
    <citation type="submission" date="2015-09" db="EMBL/GenBank/DDBJ databases">
        <title>A metagenomics-based metabolic model of nitrate-dependent anaerobic oxidation of methane by Methanoperedens-like archaea.</title>
        <authorList>
            <person name="Arshad A."/>
            <person name="Speth D.R."/>
            <person name="De Graaf R.M."/>
            <person name="Op Den Camp H.J."/>
            <person name="Jetten M.S."/>
            <person name="Welte C.U."/>
        </authorList>
    </citation>
    <scope>NUCLEOTIDE SEQUENCE [LARGE SCALE GENOMIC DNA]</scope>
</reference>
<dbReference type="PROSITE" id="PS51892">
    <property type="entry name" value="SUBTILASE"/>
    <property type="match status" value="1"/>
</dbReference>
<dbReference type="PROSITE" id="PS00137">
    <property type="entry name" value="SUBTILASE_HIS"/>
    <property type="match status" value="1"/>
</dbReference>
<feature type="domain" description="Carbohydrate-binding/sugar hydrolysis" evidence="9">
    <location>
        <begin position="796"/>
        <end position="940"/>
    </location>
</feature>
<accession>A0A0P8E0P1</accession>
<comment type="caution">
    <text evidence="10">The sequence shown here is derived from an EMBL/GenBank/DDBJ whole genome shotgun (WGS) entry which is preliminary data.</text>
</comment>
<feature type="active site" description="Charge relay system" evidence="6 7">
    <location>
        <position position="272"/>
    </location>
</feature>
<keyword evidence="4 7" id="KW-0378">Hydrolase</keyword>
<evidence type="ECO:0000256" key="6">
    <source>
        <dbReference type="PIRSR" id="PIRSR615500-1"/>
    </source>
</evidence>
<dbReference type="InterPro" id="IPR051048">
    <property type="entry name" value="Peptidase_S8/S53_subtilisin"/>
</dbReference>
<keyword evidence="5 7" id="KW-0720">Serine protease</keyword>
<dbReference type="Gene3D" id="2.160.20.10">
    <property type="entry name" value="Single-stranded right-handed beta-helix, Pectin lyase-like"/>
    <property type="match status" value="1"/>
</dbReference>
<dbReference type="SUPFAM" id="SSF51126">
    <property type="entry name" value="Pectin lyase-like"/>
    <property type="match status" value="2"/>
</dbReference>
<dbReference type="PROSITE" id="PS00138">
    <property type="entry name" value="SUBTILASE_SER"/>
    <property type="match status" value="1"/>
</dbReference>
<dbReference type="InterPro" id="IPR022441">
    <property type="entry name" value="Para_beta_helix_rpt-2"/>
</dbReference>
<evidence type="ECO:0000256" key="5">
    <source>
        <dbReference type="ARBA" id="ARBA00022825"/>
    </source>
</evidence>
<protein>
    <submittedName>
        <fullName evidence="10">Cell surface protein</fullName>
    </submittedName>
</protein>
<evidence type="ECO:0000259" key="9">
    <source>
        <dbReference type="SMART" id="SM00722"/>
    </source>
</evidence>
<dbReference type="Pfam" id="PF22148">
    <property type="entry name" value="Fervidolysin_NPro-like"/>
    <property type="match status" value="1"/>
</dbReference>
<name>A0A0P8E0P1_9EURY</name>
<organism evidence="10 11">
    <name type="scientific">Candidatus Methanoperedens nitratireducens</name>
    <dbReference type="NCBI Taxonomy" id="1392998"/>
    <lineage>
        <taxon>Archaea</taxon>
        <taxon>Methanobacteriati</taxon>
        <taxon>Methanobacteriota</taxon>
        <taxon>Stenosarchaea group</taxon>
        <taxon>Methanomicrobia</taxon>
        <taxon>Methanosarcinales</taxon>
        <taxon>ANME-2 cluster</taxon>
        <taxon>Candidatus Methanoperedentaceae</taxon>
        <taxon>Candidatus Methanoperedens</taxon>
    </lineage>
</organism>
<dbReference type="SMART" id="SM00722">
    <property type="entry name" value="CASH"/>
    <property type="match status" value="2"/>
</dbReference>
<evidence type="ECO:0000256" key="3">
    <source>
        <dbReference type="ARBA" id="ARBA00022729"/>
    </source>
</evidence>
<sequence>MTYLRNNNIRIGSIFLFCILAVVIINPSIAQESPVTLNSSHDPILRNISHIDSPAGWAKTAKIEKIDGGKTILVSTEINSLSLKLNDEKTKVNLTINDNRTDEFIVRMNNNKLNIYKNFMDEPAQAGLFSRNNNQSSRNRFDITSLKSEHRPGELLVKYTKKLPKKDFENFYKSQNITLIKDYPKIGYHLIRVDESRLENTIESLSRSNKFENTEPNYIVKALKTPNDPRFNKLWAMNNTGQTGGIPDADIDALQAWDISTGSKEVIVAVIDTGVDYTHEDLAGNMWTNPGEIQGNGIDDDNNGFVDDYYGWDFAYDDNNPMDVYFHGTHVSGTIGGAGNNGKGVAGVSWDVSIMAVKFIGDDGWGYTSDAIEAINYATMMGADIMSNSWGGGEYSSALEAAIRAADEAGILFVAAAGNWAKDTDQYPNYPSGYDVPNVISIAATDKNDHLADFSNYGVLTVDLGAPGVDILSSVPGNSYSLYSGTSMAAPHVSGAAALLKAFNPSLTHLGIKNILMKSVDPLPSLYGKTVTGGRLNVQKALTFALTYTTVCPIGCDYTSIQAAIDAANPGNTIIVRSGTYYENVNISKQLILRGFGSPVVDARGSGSAIKLSADGIILEGFTVTGGASYLEAGIKIISNNNTLSGNNANSNSLGIFLDSSNYNNITSNNISNSTSVGIKVYDTSTNNTISGNKVTNGNSGIFFVYAFNTTATNNIMENNLFNFGVGGNLRSHFEGNNIYTTNLADGRPVYYVKYAKNTIYGVSTKASTFYCILCNNVTIKDLEMSNMDKGVYFWGTNNSRLQNITVKQSGWGIFIRNSSNNSIRDSKLSTNNLQDYSERGVTIYSSDDNTLTNNTFILNNYGIELFSSTRNTIYNNYFNNTNNFLFSGSILKNTWNVTKNSETNIIGGPYLGGNFWANPSGNGFSQTCSDSNIDGLCDLKYSLNTTNADYLPLKYKSATGITVVSPNGGENWTRGTTKTIKWNSTGSPGAYVKIELLKPGKLNQLIISATLNDGSHPWLIPAAQAQGSDYKVRITSTANTAYNDTGDSNFTIPVPSFKVISPNGSESWTRGTIQTIRWNSTESPGTYVKIELLRPGKRNQLIIAATLNDGSHPWLIPPAQAPGSDYKVKITSTINASNNDTSDTNFTIPVPSFNVVSPNGGENWTRGAINIINWTSTENPKSYVKIELLKPGKLNQLIISATLNDGSHPWLIPAAQVPGADYKVKITSTINASNSDTSDTNFTIPIPSFTVVSPNGGENWTRGTIQTIKWNSTENPKGYVKIELLKSGILSRTIVWRTLNDGSQTWTIPATQASGADYKIRISSTSNPVYTNSSKSNFSISI</sequence>
<dbReference type="InterPro" id="IPR007742">
    <property type="entry name" value="NosD_dom"/>
</dbReference>
<comment type="similarity">
    <text evidence="1 7 8">Belongs to the peptidase S8 family.</text>
</comment>
<dbReference type="PROSITE" id="PS00136">
    <property type="entry name" value="SUBTILASE_ASP"/>
    <property type="match status" value="1"/>
</dbReference>
<dbReference type="PANTHER" id="PTHR43399:SF4">
    <property type="entry name" value="CELL WALL-ASSOCIATED PROTEASE"/>
    <property type="match status" value="1"/>
</dbReference>
<dbReference type="CDD" id="cd07473">
    <property type="entry name" value="Peptidases_S8_Subtilisin_like"/>
    <property type="match status" value="1"/>
</dbReference>
<feature type="active site" description="Charge relay system" evidence="6 7">
    <location>
        <position position="327"/>
    </location>
</feature>
<dbReference type="InterPro" id="IPR006626">
    <property type="entry name" value="PbH1"/>
</dbReference>
<dbReference type="PANTHER" id="PTHR43399">
    <property type="entry name" value="SUBTILISIN-RELATED"/>
    <property type="match status" value="1"/>
</dbReference>
<dbReference type="InterPro" id="IPR054399">
    <property type="entry name" value="Fervidolysin-like_N_prodom"/>
</dbReference>
<dbReference type="NCBIfam" id="TIGR03804">
    <property type="entry name" value="para_beta_helix"/>
    <property type="match status" value="2"/>
</dbReference>
<evidence type="ECO:0000313" key="11">
    <source>
        <dbReference type="Proteomes" id="UP000050360"/>
    </source>
</evidence>